<protein>
    <submittedName>
        <fullName evidence="2">Uncharacterized protein</fullName>
    </submittedName>
</protein>
<gene>
    <name evidence="2" type="ORF">LSAT_V11C700366930</name>
</gene>
<keyword evidence="3" id="KW-1185">Reference proteome</keyword>
<sequence>MDSNASCLTPPLGPTMSISFNVVDSDYQLPFHIQLRVLLNTSPTPATRYMLAIMYLKLELGYKLEMMTKTNSNSIETFFVILLCTVSLAAARLLYVQIAYLRSLSYTIPKIKVSYIIVEPHLCFYESR</sequence>
<keyword evidence="1" id="KW-0812">Transmembrane</keyword>
<organism evidence="2 3">
    <name type="scientific">Lactuca sativa</name>
    <name type="common">Garden lettuce</name>
    <dbReference type="NCBI Taxonomy" id="4236"/>
    <lineage>
        <taxon>Eukaryota</taxon>
        <taxon>Viridiplantae</taxon>
        <taxon>Streptophyta</taxon>
        <taxon>Embryophyta</taxon>
        <taxon>Tracheophyta</taxon>
        <taxon>Spermatophyta</taxon>
        <taxon>Magnoliopsida</taxon>
        <taxon>eudicotyledons</taxon>
        <taxon>Gunneridae</taxon>
        <taxon>Pentapetalae</taxon>
        <taxon>asterids</taxon>
        <taxon>campanulids</taxon>
        <taxon>Asterales</taxon>
        <taxon>Asteraceae</taxon>
        <taxon>Cichorioideae</taxon>
        <taxon>Cichorieae</taxon>
        <taxon>Lactucinae</taxon>
        <taxon>Lactuca</taxon>
    </lineage>
</organism>
<comment type="caution">
    <text evidence="2">The sequence shown here is derived from an EMBL/GenBank/DDBJ whole genome shotgun (WGS) entry which is preliminary data.</text>
</comment>
<accession>A0A9R1UZ17</accession>
<dbReference type="Proteomes" id="UP000235145">
    <property type="component" value="Unassembled WGS sequence"/>
</dbReference>
<keyword evidence="1" id="KW-1133">Transmembrane helix</keyword>
<evidence type="ECO:0000256" key="1">
    <source>
        <dbReference type="SAM" id="Phobius"/>
    </source>
</evidence>
<keyword evidence="1" id="KW-0472">Membrane</keyword>
<feature type="transmembrane region" description="Helical" evidence="1">
    <location>
        <begin position="77"/>
        <end position="95"/>
    </location>
</feature>
<dbReference type="EMBL" id="NBSK02000007">
    <property type="protein sequence ID" value="KAJ0195311.1"/>
    <property type="molecule type" value="Genomic_DNA"/>
</dbReference>
<name>A0A9R1UZ17_LACSA</name>
<evidence type="ECO:0000313" key="3">
    <source>
        <dbReference type="Proteomes" id="UP000235145"/>
    </source>
</evidence>
<proteinExistence type="predicted"/>
<reference evidence="2 3" key="1">
    <citation type="journal article" date="2017" name="Nat. Commun.">
        <title>Genome assembly with in vitro proximity ligation data and whole-genome triplication in lettuce.</title>
        <authorList>
            <person name="Reyes-Chin-Wo S."/>
            <person name="Wang Z."/>
            <person name="Yang X."/>
            <person name="Kozik A."/>
            <person name="Arikit S."/>
            <person name="Song C."/>
            <person name="Xia L."/>
            <person name="Froenicke L."/>
            <person name="Lavelle D.O."/>
            <person name="Truco M.J."/>
            <person name="Xia R."/>
            <person name="Zhu S."/>
            <person name="Xu C."/>
            <person name="Xu H."/>
            <person name="Xu X."/>
            <person name="Cox K."/>
            <person name="Korf I."/>
            <person name="Meyers B.C."/>
            <person name="Michelmore R.W."/>
        </authorList>
    </citation>
    <scope>NUCLEOTIDE SEQUENCE [LARGE SCALE GENOMIC DNA]</scope>
    <source>
        <strain evidence="3">cv. Salinas</strain>
        <tissue evidence="2">Seedlings</tissue>
    </source>
</reference>
<dbReference type="AlphaFoldDB" id="A0A9R1UZ17"/>
<evidence type="ECO:0000313" key="2">
    <source>
        <dbReference type="EMBL" id="KAJ0195311.1"/>
    </source>
</evidence>